<feature type="transmembrane region" description="Helical" evidence="1">
    <location>
        <begin position="203"/>
        <end position="221"/>
    </location>
</feature>
<dbReference type="PANTHER" id="PTHR35043:SF7">
    <property type="entry name" value="TRANSCRIPTION FACTOR DOMAIN-CONTAINING PROTEIN"/>
    <property type="match status" value="1"/>
</dbReference>
<dbReference type="HOGENOM" id="CLU_022883_6_1_1"/>
<reference evidence="2 3" key="1">
    <citation type="submission" date="2014-04" db="EMBL/GenBank/DDBJ databases">
        <title>Evolutionary Origins and Diversification of the Mycorrhizal Mutualists.</title>
        <authorList>
            <consortium name="DOE Joint Genome Institute"/>
            <consortium name="Mycorrhizal Genomics Consortium"/>
            <person name="Kohler A."/>
            <person name="Kuo A."/>
            <person name="Nagy L.G."/>
            <person name="Floudas D."/>
            <person name="Copeland A."/>
            <person name="Barry K.W."/>
            <person name="Cichocki N."/>
            <person name="Veneault-Fourrey C."/>
            <person name="LaButti K."/>
            <person name="Lindquist E.A."/>
            <person name="Lipzen A."/>
            <person name="Lundell T."/>
            <person name="Morin E."/>
            <person name="Murat C."/>
            <person name="Riley R."/>
            <person name="Ohm R."/>
            <person name="Sun H."/>
            <person name="Tunlid A."/>
            <person name="Henrissat B."/>
            <person name="Grigoriev I.V."/>
            <person name="Hibbett D.S."/>
            <person name="Martin F."/>
        </authorList>
    </citation>
    <scope>NUCLEOTIDE SEQUENCE [LARGE SCALE GENOMIC DNA]</scope>
    <source>
        <strain evidence="2 3">FD-317 M1</strain>
    </source>
</reference>
<feature type="transmembrane region" description="Helical" evidence="1">
    <location>
        <begin position="439"/>
        <end position="464"/>
    </location>
</feature>
<feature type="transmembrane region" description="Helical" evidence="1">
    <location>
        <begin position="24"/>
        <end position="43"/>
    </location>
</feature>
<keyword evidence="3" id="KW-1185">Reference proteome</keyword>
<organism evidence="2 3">
    <name type="scientific">Collybiopsis luxurians FD-317 M1</name>
    <dbReference type="NCBI Taxonomy" id="944289"/>
    <lineage>
        <taxon>Eukaryota</taxon>
        <taxon>Fungi</taxon>
        <taxon>Dikarya</taxon>
        <taxon>Basidiomycota</taxon>
        <taxon>Agaricomycotina</taxon>
        <taxon>Agaricomycetes</taxon>
        <taxon>Agaricomycetidae</taxon>
        <taxon>Agaricales</taxon>
        <taxon>Marasmiineae</taxon>
        <taxon>Omphalotaceae</taxon>
        <taxon>Collybiopsis</taxon>
        <taxon>Collybiopsis luxurians</taxon>
    </lineage>
</organism>
<gene>
    <name evidence="2" type="ORF">GYMLUDRAFT_181578</name>
</gene>
<evidence type="ECO:0000256" key="1">
    <source>
        <dbReference type="SAM" id="Phobius"/>
    </source>
</evidence>
<dbReference type="PANTHER" id="PTHR35043">
    <property type="entry name" value="TRANSCRIPTION FACTOR DOMAIN-CONTAINING PROTEIN"/>
    <property type="match status" value="1"/>
</dbReference>
<feature type="transmembrane region" description="Helical" evidence="1">
    <location>
        <begin position="332"/>
        <end position="353"/>
    </location>
</feature>
<keyword evidence="1" id="KW-0472">Membrane</keyword>
<keyword evidence="1" id="KW-1133">Transmembrane helix</keyword>
<name>A0A0D0C0X4_9AGAR</name>
<feature type="transmembrane region" description="Helical" evidence="1">
    <location>
        <begin position="385"/>
        <end position="406"/>
    </location>
</feature>
<keyword evidence="1" id="KW-0812">Transmembrane</keyword>
<protein>
    <submittedName>
        <fullName evidence="2">Uncharacterized protein</fullName>
    </submittedName>
</protein>
<proteinExistence type="predicted"/>
<evidence type="ECO:0000313" key="2">
    <source>
        <dbReference type="EMBL" id="KIK51327.1"/>
    </source>
</evidence>
<feature type="transmembrane region" description="Helical" evidence="1">
    <location>
        <begin position="413"/>
        <end position="433"/>
    </location>
</feature>
<feature type="transmembrane region" description="Helical" evidence="1">
    <location>
        <begin position="63"/>
        <end position="84"/>
    </location>
</feature>
<evidence type="ECO:0000313" key="3">
    <source>
        <dbReference type="Proteomes" id="UP000053593"/>
    </source>
</evidence>
<dbReference type="OrthoDB" id="9451547at2759"/>
<sequence>METNDTLTIVTNDSCNDIRQCRTLFQIVWSCVSVLIACTWVAIHPNVPSPQDGVLRILARKVGLMIVTLIAPEVVVLWAARQWFSAKELAKRHRDKGWSVSHGFLFLMGGFARYRGENLQYVLRYIDEKDLRRDQEDIESRRVQLHGANPDDFRYIGRISECEIKDRSHSDGFAKFIAVGQTAWFVVQLLARKARRLPITELEIMTVAFAAMNVLIYFFWWDKPLGVGRHIRLQEHENVAVQVDENGEASGIRIIEAAGEVLSFNSSDAEVAPLLSGNAVPRKRMYPSWKQLRQTVVSIVRDVWEYLSQSWDDFYGSSRAEKWHTILKVPHAIGNFLILPFVAPIVLFINIIYEKNGAFDDTSVNKIPSFARTSYLEPSKQQDQYIAYGAAILFGAIHCIAWAFAFPSTAERVSWRIASVIVTCAPLCTWSDLLVIPIIVFWFVLPLAYVVSRITLIVLPFLALRDLPTAVFENVEWTSFIPHI</sequence>
<dbReference type="AlphaFoldDB" id="A0A0D0C0X4"/>
<dbReference type="Proteomes" id="UP000053593">
    <property type="component" value="Unassembled WGS sequence"/>
</dbReference>
<dbReference type="EMBL" id="KN834866">
    <property type="protein sequence ID" value="KIK51327.1"/>
    <property type="molecule type" value="Genomic_DNA"/>
</dbReference>
<accession>A0A0D0C0X4</accession>